<evidence type="ECO:0000313" key="2">
    <source>
        <dbReference type="Proteomes" id="UP000242849"/>
    </source>
</evidence>
<accession>A0A1H5BR31</accession>
<proteinExistence type="predicted"/>
<reference evidence="2" key="1">
    <citation type="submission" date="2016-10" db="EMBL/GenBank/DDBJ databases">
        <authorList>
            <person name="Varghese N."/>
            <person name="Submissions S."/>
        </authorList>
    </citation>
    <scope>NUCLEOTIDE SEQUENCE [LARGE SCALE GENOMIC DNA]</scope>
    <source>
        <strain evidence="2">DSM 12111</strain>
    </source>
</reference>
<name>A0A1H5BR31_PSEAG</name>
<dbReference type="RefSeq" id="WP_090387749.1">
    <property type="nucleotide sequence ID" value="NZ_CP156749.1"/>
</dbReference>
<gene>
    <name evidence="1" type="ORF">SAMN05421553_2898</name>
</gene>
<keyword evidence="2" id="KW-1185">Reference proteome</keyword>
<dbReference type="EMBL" id="FNSC01000001">
    <property type="protein sequence ID" value="SED57002.1"/>
    <property type="molecule type" value="Genomic_DNA"/>
</dbReference>
<protein>
    <submittedName>
        <fullName evidence="1">Uncharacterized protein</fullName>
    </submittedName>
</protein>
<dbReference type="OrthoDB" id="7018558at2"/>
<organism evidence="1 2">
    <name type="scientific">Pseudomonas anguilliseptica</name>
    <dbReference type="NCBI Taxonomy" id="53406"/>
    <lineage>
        <taxon>Bacteria</taxon>
        <taxon>Pseudomonadati</taxon>
        <taxon>Pseudomonadota</taxon>
        <taxon>Gammaproteobacteria</taxon>
        <taxon>Pseudomonadales</taxon>
        <taxon>Pseudomonadaceae</taxon>
        <taxon>Pseudomonas</taxon>
    </lineage>
</organism>
<dbReference type="STRING" id="53406.SAMN05421553_2898"/>
<evidence type="ECO:0000313" key="1">
    <source>
        <dbReference type="EMBL" id="SED57002.1"/>
    </source>
</evidence>
<dbReference type="Proteomes" id="UP000242849">
    <property type="component" value="Unassembled WGS sequence"/>
</dbReference>
<dbReference type="AlphaFoldDB" id="A0A1H5BR31"/>
<sequence>MIATKRQAKPLIAKLDTIAQFEAEARRLAGRVSENQLRFLKVAKAKGKEMEPTGRMAGARA</sequence>